<dbReference type="CDD" id="cd21675">
    <property type="entry name" value="SMP_TEX2"/>
    <property type="match status" value="1"/>
</dbReference>
<feature type="transmembrane region" description="Helical" evidence="3">
    <location>
        <begin position="179"/>
        <end position="199"/>
    </location>
</feature>
<keyword evidence="3" id="KW-0472">Membrane</keyword>
<accession>A0ABD2JX51</accession>
<organism evidence="4 5">
    <name type="scientific">Heterodera schachtii</name>
    <name type="common">Sugarbeet cyst nematode worm</name>
    <name type="synonym">Tylenchus schachtii</name>
    <dbReference type="NCBI Taxonomy" id="97005"/>
    <lineage>
        <taxon>Eukaryota</taxon>
        <taxon>Metazoa</taxon>
        <taxon>Ecdysozoa</taxon>
        <taxon>Nematoda</taxon>
        <taxon>Chromadorea</taxon>
        <taxon>Rhabditida</taxon>
        <taxon>Tylenchina</taxon>
        <taxon>Tylenchomorpha</taxon>
        <taxon>Tylenchoidea</taxon>
        <taxon>Heteroderidae</taxon>
        <taxon>Heteroderinae</taxon>
        <taxon>Heterodera</taxon>
    </lineage>
</organism>
<sequence>MSRDRPTSIGIGIIKFNARTNSVCSSPSASCTATALSSRRVDTLSVGAESSAVVEPQQHQQSVQQRFVELCANDDDETANNSAPVSEADECGSVADEGENVVQTCGLIISPSDVPVEEVIKSVRLVDKTIPLIVAPPNQKMDPQNTASTAETSPGRVHKLWHKFLGIFRHYRTLPFRRLRLLSVAFLLIAFFSLPSFFAGLLTGVYLSLLAFLFCCVSDPMSAAQRWRRDQQRLNSIEQLDHVGLGDNDEDKNDDSGQTVPLRDIAVGQQKQEKGSNTGRIYKGWMNILSEHYHPHTFHVNSIQTVLVRLDGHLLRISRPERTMLKHCFHIDPTLTEPEPRMISQKIYDLTDAQVVLRPRRLARRRWFSRKYPICIKLAPSADSNGGRNSAGGAEVGMKRCHSLRQRMTDWHSNDNANGTGTGGRKMSSAIGADFCAGRNIGGGRECDGEGHESDGADSAGDSVQSESTDDELNLAFYECRQQQQQQLLSTARSSAPVLSASCPTPTGAMASMPSSSATIAATGGHRRRRRRTVPPPCDEEEDGNDDDGNGGTNGIRRRQCSSSSAAYIFLFARSTREKERWFHQLRQATLRQQNAADYFPAHFSTKIAHRCTSVPSLERLAAKLSDARVAYTLQNAQFTKQLASMIAGLGCAAAAGAAATNSASSSSYYGGVGGDEQPTADGGGVVRMDLGWTTTRHNNRNANNGNGQRQKQSGETTEQNEREHYSNNEFILLVNLIASRVFYDFCRDNYWCGAVRNKIQTKLATIHLPYFIETLELSKLDLGTITPQIVRVHPPTVNEWGIWCDFDIKYDGMIRLVLETRVNLMKLKSVSESSSAATTPSSSCPIISGAGGAIDPTATSTTKSGAVDEQQRQRHSCGGCCATSAGAGAAPQTMPTSTTTPLLPRSSCSTYRIAPNRYSDEEIPESPETSPDEEFGSMLKPDDWVGGSGNGATATRRMKTGQKLISWVDRIAHTKYFREASELKLIRKMMEEISSMRLLLNVQVTTLEGRMCCNFPPPPSDRLWYAFRTSPRMSVKAVPQVGDRSVELSLVSEWIENKLQLILEKNLVLPNMDDVIIPVCSGNKLLQGGLNR</sequence>
<feature type="region of interest" description="Disordered" evidence="2">
    <location>
        <begin position="886"/>
        <end position="955"/>
    </location>
</feature>
<evidence type="ECO:0008006" key="6">
    <source>
        <dbReference type="Google" id="ProtNLM"/>
    </source>
</evidence>
<evidence type="ECO:0000256" key="3">
    <source>
        <dbReference type="SAM" id="Phobius"/>
    </source>
</evidence>
<dbReference type="EMBL" id="JBICCN010000085">
    <property type="protein sequence ID" value="KAL3094989.1"/>
    <property type="molecule type" value="Genomic_DNA"/>
</dbReference>
<evidence type="ECO:0000313" key="5">
    <source>
        <dbReference type="Proteomes" id="UP001620645"/>
    </source>
</evidence>
<feature type="region of interest" description="Disordered" evidence="2">
    <location>
        <begin position="836"/>
        <end position="871"/>
    </location>
</feature>
<reference evidence="4 5" key="1">
    <citation type="submission" date="2024-10" db="EMBL/GenBank/DDBJ databases">
        <authorList>
            <person name="Kim D."/>
        </authorList>
    </citation>
    <scope>NUCLEOTIDE SEQUENCE [LARGE SCALE GENOMIC DNA]</scope>
    <source>
        <strain evidence="4">Taebaek</strain>
    </source>
</reference>
<evidence type="ECO:0000256" key="2">
    <source>
        <dbReference type="SAM" id="MobiDB-lite"/>
    </source>
</evidence>
<keyword evidence="5" id="KW-1185">Reference proteome</keyword>
<comment type="caution">
    <text evidence="4">The sequence shown here is derived from an EMBL/GenBank/DDBJ whole genome shotgun (WGS) entry which is preliminary data.</text>
</comment>
<gene>
    <name evidence="4" type="ORF">niasHS_006340</name>
</gene>
<feature type="compositionally biased region" description="Low complexity" evidence="2">
    <location>
        <begin position="701"/>
        <end position="711"/>
    </location>
</feature>
<feature type="compositionally biased region" description="Low complexity" evidence="2">
    <location>
        <begin position="886"/>
        <end position="911"/>
    </location>
</feature>
<keyword evidence="3" id="KW-0812">Transmembrane</keyword>
<dbReference type="PANTHER" id="PTHR13466">
    <property type="entry name" value="TEX2 PROTEIN-RELATED"/>
    <property type="match status" value="1"/>
</dbReference>
<protein>
    <recommendedName>
        <fullName evidence="6">SMP-LTD domain-containing protein</fullName>
    </recommendedName>
</protein>
<name>A0ABD2JX51_HETSC</name>
<feature type="region of interest" description="Disordered" evidence="2">
    <location>
        <begin position="696"/>
        <end position="723"/>
    </location>
</feature>
<feature type="compositionally biased region" description="Acidic residues" evidence="2">
    <location>
        <begin position="922"/>
        <end position="936"/>
    </location>
</feature>
<dbReference type="AlphaFoldDB" id="A0ABD2JX51"/>
<dbReference type="GO" id="GO:0005789">
    <property type="term" value="C:endoplasmic reticulum membrane"/>
    <property type="evidence" value="ECO:0007669"/>
    <property type="project" value="UniProtKB-SubCell"/>
</dbReference>
<feature type="compositionally biased region" description="Acidic residues" evidence="2">
    <location>
        <begin position="538"/>
        <end position="549"/>
    </location>
</feature>
<evidence type="ECO:0000313" key="4">
    <source>
        <dbReference type="EMBL" id="KAL3094989.1"/>
    </source>
</evidence>
<feature type="region of interest" description="Disordered" evidence="2">
    <location>
        <begin position="446"/>
        <end position="468"/>
    </location>
</feature>
<feature type="region of interest" description="Disordered" evidence="2">
    <location>
        <begin position="507"/>
        <end position="558"/>
    </location>
</feature>
<feature type="region of interest" description="Disordered" evidence="2">
    <location>
        <begin position="243"/>
        <end position="275"/>
    </location>
</feature>
<dbReference type="Proteomes" id="UP001620645">
    <property type="component" value="Unassembled WGS sequence"/>
</dbReference>
<dbReference type="PANTHER" id="PTHR13466:SF0">
    <property type="entry name" value="SMP-LTD DOMAIN-CONTAINING PROTEIN"/>
    <property type="match status" value="1"/>
</dbReference>
<comment type="subcellular location">
    <subcellularLocation>
        <location evidence="1">Endoplasmic reticulum membrane</location>
    </subcellularLocation>
</comment>
<evidence type="ECO:0000256" key="1">
    <source>
        <dbReference type="ARBA" id="ARBA00004586"/>
    </source>
</evidence>
<proteinExistence type="predicted"/>
<feature type="compositionally biased region" description="Basic and acidic residues" evidence="2">
    <location>
        <begin position="446"/>
        <end position="455"/>
    </location>
</feature>
<keyword evidence="3" id="KW-1133">Transmembrane helix</keyword>